<name>A0ACC0C7L8_CATRO</name>
<protein>
    <submittedName>
        <fullName evidence="1">Uncharacterized protein</fullName>
    </submittedName>
</protein>
<comment type="caution">
    <text evidence="1">The sequence shown here is derived from an EMBL/GenBank/DDBJ whole genome shotgun (WGS) entry which is preliminary data.</text>
</comment>
<accession>A0ACC0C7L8</accession>
<gene>
    <name evidence="1" type="ORF">M9H77_02122</name>
</gene>
<keyword evidence="2" id="KW-1185">Reference proteome</keyword>
<evidence type="ECO:0000313" key="1">
    <source>
        <dbReference type="EMBL" id="KAI5680895.1"/>
    </source>
</evidence>
<organism evidence="1 2">
    <name type="scientific">Catharanthus roseus</name>
    <name type="common">Madagascar periwinkle</name>
    <name type="synonym">Vinca rosea</name>
    <dbReference type="NCBI Taxonomy" id="4058"/>
    <lineage>
        <taxon>Eukaryota</taxon>
        <taxon>Viridiplantae</taxon>
        <taxon>Streptophyta</taxon>
        <taxon>Embryophyta</taxon>
        <taxon>Tracheophyta</taxon>
        <taxon>Spermatophyta</taxon>
        <taxon>Magnoliopsida</taxon>
        <taxon>eudicotyledons</taxon>
        <taxon>Gunneridae</taxon>
        <taxon>Pentapetalae</taxon>
        <taxon>asterids</taxon>
        <taxon>lamiids</taxon>
        <taxon>Gentianales</taxon>
        <taxon>Apocynaceae</taxon>
        <taxon>Rauvolfioideae</taxon>
        <taxon>Vinceae</taxon>
        <taxon>Catharanthinae</taxon>
        <taxon>Catharanthus</taxon>
    </lineage>
</organism>
<evidence type="ECO:0000313" key="2">
    <source>
        <dbReference type="Proteomes" id="UP001060085"/>
    </source>
</evidence>
<dbReference type="EMBL" id="CM044701">
    <property type="protein sequence ID" value="KAI5680895.1"/>
    <property type="molecule type" value="Genomic_DNA"/>
</dbReference>
<sequence length="492" mass="55890">MFSLQIHSVDFPQRLDTTVSTVVHGPNPSNNDHSDNYPNPAELRGIAHLFRQLPPSSSSATVTSISNPIARTTLLFIVAVPNYLTSDDFLLFCGQHLNHFQEILFLRNDGMEERYSVLVRLRNQLEADGFYCSFNGRRFKPSEAEVCHIYFTQSVVYTESAEIASTPPPGFSELPTCPICLERLDQDTSGIQSTLCDHSFHCSCVSKWTYSSCQVCRLCQQQDDRPICAICGTLKNLWICLICGFVGCGRYEEGHAIRHWSDTQHHYSLELETQQIWDYIGDKYVHRLNQSKTDGKSIMMNPSCISNDVECDTGAYEVDSGLDGALFSSKVEATVDEYNRLLASQLEIQRQHYECLLAEAKSHKESSISKAAEKAVFSRMHDLQCKLESYTEEKNSLVERNQELTKKQETLQQKYKEIVERFSLSLKSKNDKILDLEEQIRDFKVYIEAQKKIASMTDSEGVRGGTILPVQVANNSSQGNPRRRTKSGRRRN</sequence>
<dbReference type="Proteomes" id="UP001060085">
    <property type="component" value="Linkage Group LG01"/>
</dbReference>
<reference evidence="2" key="1">
    <citation type="journal article" date="2023" name="Nat. Plants">
        <title>Single-cell RNA sequencing provides a high-resolution roadmap for understanding the multicellular compartmentation of specialized metabolism.</title>
        <authorList>
            <person name="Sun S."/>
            <person name="Shen X."/>
            <person name="Li Y."/>
            <person name="Li Y."/>
            <person name="Wang S."/>
            <person name="Li R."/>
            <person name="Zhang H."/>
            <person name="Shen G."/>
            <person name="Guo B."/>
            <person name="Wei J."/>
            <person name="Xu J."/>
            <person name="St-Pierre B."/>
            <person name="Chen S."/>
            <person name="Sun C."/>
        </authorList>
    </citation>
    <scope>NUCLEOTIDE SEQUENCE [LARGE SCALE GENOMIC DNA]</scope>
</reference>
<proteinExistence type="predicted"/>